<comment type="catalytic activity">
    <reaction evidence="1 6">
        <text>Hydrolysis of (1-&gt;4)-beta-linkages between N-acetylmuramic acid and N-acetyl-D-glucosamine residues in a peptidoglycan and between N-acetyl-D-glucosamine residues in chitodextrins.</text>
        <dbReference type="EC" id="3.2.1.17"/>
    </reaction>
</comment>
<dbReference type="SUPFAM" id="SSF53955">
    <property type="entry name" value="Lysozyme-like"/>
    <property type="match status" value="1"/>
</dbReference>
<evidence type="ECO:0000256" key="3">
    <source>
        <dbReference type="ARBA" id="ARBA00022638"/>
    </source>
</evidence>
<dbReference type="Pfam" id="PF00959">
    <property type="entry name" value="Phage_lysozyme"/>
    <property type="match status" value="1"/>
</dbReference>
<dbReference type="InterPro" id="IPR023347">
    <property type="entry name" value="Lysozyme_dom_sf"/>
</dbReference>
<dbReference type="CDD" id="cd16900">
    <property type="entry name" value="endolysin_R21-like"/>
    <property type="match status" value="1"/>
</dbReference>
<organism evidence="8 9">
    <name type="scientific">Paenirhodobacter ferrireducens</name>
    <dbReference type="NCBI Taxonomy" id="1215032"/>
    <lineage>
        <taxon>Bacteria</taxon>
        <taxon>Pseudomonadati</taxon>
        <taxon>Pseudomonadota</taxon>
        <taxon>Alphaproteobacteria</taxon>
        <taxon>Rhodobacterales</taxon>
        <taxon>Rhodobacter group</taxon>
        <taxon>Paenirhodobacter</taxon>
    </lineage>
</organism>
<dbReference type="HAMAP" id="MF_04110">
    <property type="entry name" value="ENDOLYSIN_T4"/>
    <property type="match status" value="1"/>
</dbReference>
<proteinExistence type="inferred from homology"/>
<dbReference type="GO" id="GO:0016998">
    <property type="term" value="P:cell wall macromolecule catabolic process"/>
    <property type="evidence" value="ECO:0007669"/>
    <property type="project" value="InterPro"/>
</dbReference>
<dbReference type="InterPro" id="IPR043688">
    <property type="entry name" value="SAR_endolysin-like"/>
</dbReference>
<evidence type="ECO:0000256" key="4">
    <source>
        <dbReference type="ARBA" id="ARBA00022801"/>
    </source>
</evidence>
<dbReference type="EC" id="3.2.1.17" evidence="6"/>
<keyword evidence="7" id="KW-1133">Transmembrane helix</keyword>
<evidence type="ECO:0000313" key="9">
    <source>
        <dbReference type="Proteomes" id="UP000286594"/>
    </source>
</evidence>
<dbReference type="GO" id="GO:0042742">
    <property type="term" value="P:defense response to bacterium"/>
    <property type="evidence" value="ECO:0007669"/>
    <property type="project" value="UniProtKB-KW"/>
</dbReference>
<comment type="caution">
    <text evidence="8">The sequence shown here is derived from an EMBL/GenBank/DDBJ whole genome shotgun (WGS) entry which is preliminary data.</text>
</comment>
<dbReference type="PANTHER" id="PTHR38107:SF3">
    <property type="entry name" value="LYSOZYME RRRD-RELATED"/>
    <property type="match status" value="1"/>
</dbReference>
<keyword evidence="5 6" id="KW-0326">Glycosidase</keyword>
<feature type="transmembrane region" description="Helical" evidence="7">
    <location>
        <begin position="95"/>
        <end position="113"/>
    </location>
</feature>
<dbReference type="EMBL" id="SAVB01000022">
    <property type="protein sequence ID" value="RWR45875.1"/>
    <property type="molecule type" value="Genomic_DNA"/>
</dbReference>
<dbReference type="GO" id="GO:0003796">
    <property type="term" value="F:lysozyme activity"/>
    <property type="evidence" value="ECO:0007669"/>
    <property type="project" value="UniProtKB-EC"/>
</dbReference>
<evidence type="ECO:0000256" key="6">
    <source>
        <dbReference type="RuleBase" id="RU003788"/>
    </source>
</evidence>
<evidence type="ECO:0000313" key="8">
    <source>
        <dbReference type="EMBL" id="RWR45875.1"/>
    </source>
</evidence>
<protein>
    <recommendedName>
        <fullName evidence="6">Lysozyme</fullName>
        <ecNumber evidence="6">3.2.1.17</ecNumber>
    </recommendedName>
</protein>
<keyword evidence="4 6" id="KW-0378">Hydrolase</keyword>
<reference evidence="8 9" key="1">
    <citation type="submission" date="2019-01" db="EMBL/GenBank/DDBJ databases">
        <title>Sinorhodobacter populi sp. nov. isolated from the symptomatic bark tissue of Populus euramericana canker.</title>
        <authorList>
            <person name="Xu G."/>
        </authorList>
    </citation>
    <scope>NUCLEOTIDE SEQUENCE [LARGE SCALE GENOMIC DNA]</scope>
    <source>
        <strain evidence="8 9">CCTCC AB2012026</strain>
    </source>
</reference>
<evidence type="ECO:0000256" key="2">
    <source>
        <dbReference type="ARBA" id="ARBA00022529"/>
    </source>
</evidence>
<feature type="transmembrane region" description="Helical" evidence="7">
    <location>
        <begin position="53"/>
        <end position="74"/>
    </location>
</feature>
<dbReference type="InterPro" id="IPR002196">
    <property type="entry name" value="Glyco_hydro_24"/>
</dbReference>
<evidence type="ECO:0000256" key="1">
    <source>
        <dbReference type="ARBA" id="ARBA00000632"/>
    </source>
</evidence>
<evidence type="ECO:0000256" key="5">
    <source>
        <dbReference type="ARBA" id="ARBA00023295"/>
    </source>
</evidence>
<dbReference type="HAMAP" id="MF_04136">
    <property type="entry name" value="SAR_ENDOLYSIN"/>
    <property type="match status" value="1"/>
</dbReference>
<dbReference type="InterPro" id="IPR034690">
    <property type="entry name" value="Endolysin_T4_type"/>
</dbReference>
<comment type="similarity">
    <text evidence="6">Belongs to the glycosyl hydrolase 24 family.</text>
</comment>
<evidence type="ECO:0000256" key="7">
    <source>
        <dbReference type="SAM" id="Phobius"/>
    </source>
</evidence>
<keyword evidence="3 6" id="KW-0081">Bacteriolytic enzyme</keyword>
<dbReference type="PANTHER" id="PTHR38107">
    <property type="match status" value="1"/>
</dbReference>
<dbReference type="AlphaFoldDB" id="A0A443L9N3"/>
<keyword evidence="2 6" id="KW-0929">Antimicrobial</keyword>
<dbReference type="GO" id="GO:0031640">
    <property type="term" value="P:killing of cells of another organism"/>
    <property type="evidence" value="ECO:0007669"/>
    <property type="project" value="UniProtKB-KW"/>
</dbReference>
<sequence length="242" mass="25738">MHPPLAGFLLPERGRTVTTDKLDQIATRAGWATIPGAISFPAWWPSLESASTLASQLVPIVGLLIAVVNLLLLIRKWRRGRAFCIDESGAVGRRTVAGLGAVLALAAAVIAPFEGRELRAYRDIVGVWTICDGDTQGVRPGQVATPAECDSRLAARVAQSEREIRPCLPAGLPAETRAAFVSAAYNIGSGAFCGSSMARRARAGDLRGACEALRLWNKAGGQVVRGLVRRREAERTLCLSGL</sequence>
<keyword evidence="7" id="KW-0472">Membrane</keyword>
<name>A0A443L9N3_9RHOB</name>
<dbReference type="Gene3D" id="1.10.530.40">
    <property type="match status" value="1"/>
</dbReference>
<dbReference type="OrthoDB" id="5327667at2"/>
<accession>A0A443L9N3</accession>
<gene>
    <name evidence="8" type="ORF">EOW65_15130</name>
</gene>
<keyword evidence="9" id="KW-1185">Reference proteome</keyword>
<keyword evidence="7" id="KW-0812">Transmembrane</keyword>
<dbReference type="GO" id="GO:0009253">
    <property type="term" value="P:peptidoglycan catabolic process"/>
    <property type="evidence" value="ECO:0007669"/>
    <property type="project" value="InterPro"/>
</dbReference>
<dbReference type="Proteomes" id="UP000286594">
    <property type="component" value="Unassembled WGS sequence"/>
</dbReference>
<dbReference type="InterPro" id="IPR023346">
    <property type="entry name" value="Lysozyme-like_dom_sf"/>
</dbReference>
<dbReference type="InterPro" id="IPR051018">
    <property type="entry name" value="Bacteriophage_GH24"/>
</dbReference>